<sequence length="167" mass="19338">MYAMFNNFLLGAGYTLIGVLAFLGVVFIAFMLNPKWLQRLTGQLDGPVIFPDKEYYQFSEASKEMFTADNWASVLYDRLEVVSGIPIYVVQEIHREYDGDEQIFWYTCYTPWGTTLTMRSVDNIALYVGREMILPPMGIKYTEHGSVRYIYDCGTDTEVEKLEKENE</sequence>
<keyword evidence="1" id="KW-1133">Transmembrane helix</keyword>
<feature type="transmembrane region" description="Helical" evidence="1">
    <location>
        <begin position="12"/>
        <end position="32"/>
    </location>
</feature>
<name>A0A384ZS05_9CAUD</name>
<evidence type="ECO:0000256" key="1">
    <source>
        <dbReference type="SAM" id="Phobius"/>
    </source>
</evidence>
<reference evidence="2 3" key="1">
    <citation type="submission" date="2018-05" db="EMBL/GenBank/DDBJ databases">
        <title>The genome of Vibrio coralliilyticus phage YC.</title>
        <authorList>
            <person name="Benler S."/>
        </authorList>
    </citation>
    <scope>NUCLEOTIDE SEQUENCE [LARGE SCALE GENOMIC DNA]</scope>
</reference>
<accession>A0A384ZS05</accession>
<keyword evidence="3" id="KW-1185">Reference proteome</keyword>
<organism evidence="2 3">
    <name type="scientific">Vibrio phage YC</name>
    <dbReference type="NCBI Taxonomy" id="2267403"/>
    <lineage>
        <taxon>Viruses</taxon>
        <taxon>Duplodnaviria</taxon>
        <taxon>Heunggongvirae</taxon>
        <taxon>Uroviricota</taxon>
        <taxon>Caudoviricetes</taxon>
        <taxon>Pantevenvirales</taxon>
        <taxon>Ackermannviridae</taxon>
        <taxon>Campanilevirus</taxon>
        <taxon>Campanilevirus YC</taxon>
    </lineage>
</organism>
<proteinExistence type="predicted"/>
<dbReference type="EMBL" id="MH375644">
    <property type="protein sequence ID" value="AXC34426.1"/>
    <property type="molecule type" value="Genomic_DNA"/>
</dbReference>
<keyword evidence="1" id="KW-0472">Membrane</keyword>
<protein>
    <submittedName>
        <fullName evidence="2">Uncharacterized protein</fullName>
    </submittedName>
</protein>
<evidence type="ECO:0000313" key="2">
    <source>
        <dbReference type="EMBL" id="AXC34426.1"/>
    </source>
</evidence>
<dbReference type="GeneID" id="55608504"/>
<evidence type="ECO:0000313" key="3">
    <source>
        <dbReference type="Proteomes" id="UP000260311"/>
    </source>
</evidence>
<keyword evidence="1" id="KW-0812">Transmembrane</keyword>
<dbReference type="Proteomes" id="UP000260311">
    <property type="component" value="Segment"/>
</dbReference>
<dbReference type="KEGG" id="vg:55608504"/>
<dbReference type="RefSeq" id="YP_009838272.1">
    <property type="nucleotide sequence ID" value="NC_048709.1"/>
</dbReference>